<keyword evidence="2" id="KW-1185">Reference proteome</keyword>
<dbReference type="Pfam" id="PF13585">
    <property type="entry name" value="CHU_C"/>
    <property type="match status" value="1"/>
</dbReference>
<dbReference type="AlphaFoldDB" id="A0A7W6EPL7"/>
<dbReference type="EMBL" id="JACIBY010000003">
    <property type="protein sequence ID" value="MBB3837750.1"/>
    <property type="molecule type" value="Genomic_DNA"/>
</dbReference>
<comment type="caution">
    <text evidence="1">The sequence shown here is derived from an EMBL/GenBank/DDBJ whole genome shotgun (WGS) entry which is preliminary data.</text>
</comment>
<accession>A0A7W6EPL7</accession>
<dbReference type="InterPro" id="IPR026341">
    <property type="entry name" value="T9SS_type_B"/>
</dbReference>
<evidence type="ECO:0000313" key="1">
    <source>
        <dbReference type="EMBL" id="MBB3837750.1"/>
    </source>
</evidence>
<gene>
    <name evidence="1" type="ORF">FHS57_001747</name>
</gene>
<evidence type="ECO:0000313" key="2">
    <source>
        <dbReference type="Proteomes" id="UP000541352"/>
    </source>
</evidence>
<organism evidence="1 2">
    <name type="scientific">Runella defluvii</name>
    <dbReference type="NCBI Taxonomy" id="370973"/>
    <lineage>
        <taxon>Bacteria</taxon>
        <taxon>Pseudomonadati</taxon>
        <taxon>Bacteroidota</taxon>
        <taxon>Cytophagia</taxon>
        <taxon>Cytophagales</taxon>
        <taxon>Spirosomataceae</taxon>
        <taxon>Runella</taxon>
    </lineage>
</organism>
<dbReference type="RefSeq" id="WP_183972540.1">
    <property type="nucleotide sequence ID" value="NZ_JACIBY010000003.1"/>
</dbReference>
<reference evidence="1 2" key="1">
    <citation type="submission" date="2020-08" db="EMBL/GenBank/DDBJ databases">
        <title>Genomic Encyclopedia of Type Strains, Phase IV (KMG-IV): sequencing the most valuable type-strain genomes for metagenomic binning, comparative biology and taxonomic classification.</title>
        <authorList>
            <person name="Goeker M."/>
        </authorList>
    </citation>
    <scope>NUCLEOTIDE SEQUENCE [LARGE SCALE GENOMIC DNA]</scope>
    <source>
        <strain evidence="1 2">DSM 17976</strain>
    </source>
</reference>
<dbReference type="NCBIfam" id="TIGR04131">
    <property type="entry name" value="Bac_Flav_CTERM"/>
    <property type="match status" value="1"/>
</dbReference>
<dbReference type="Proteomes" id="UP000541352">
    <property type="component" value="Unassembled WGS sequence"/>
</dbReference>
<name>A0A7W6EPL7_9BACT</name>
<proteinExistence type="predicted"/>
<protein>
    <submittedName>
        <fullName evidence="1">Gliding motility-associated-like protein</fullName>
    </submittedName>
</protein>
<sequence>MNYTSSYTIRGLEGYSILLFPGTFTCLTIFSDTPEDYTNITWGLQPPIFPVKITEDSKSCGSTVLTASGGTSYRWSGGKTPTNATNTFEESGVYSVTATDANRCTSIALKVVNVPPKVQDATINKTICQGEIYDGYSSSGTYKDNFKTALGCDSSRTLNLSVIGLPQVAFNATNEFCEGNIVELSPTITPNNLPVSYKWTTGETTSKINVAKTGTYAITVSNGACSKSFSTTVVVGKPPELKPNETLCFASPSMVLEAGALGTNTYSYFWASSNTTNPQLTIFQPGTYAVKVSTLGGGCVTSRTITVLPTPQIDLGLDKLTCEGEAVTLRPNVNASGGNINYSWSNGSTGIETKVSQSGQYILTATQGPCSGRDTIIVRNHPLPNIAKEATTCNEKPLFAAENDDSDLTYLWDSGETTRSIQPQPDGIYRVKVTNQLGCSLFRTITVSGPCNPRFYVPDIFTPNSDGVNDTFKAIMVGGEIVSLTVYNRWGHPVYFEQSKDPQWNGTFKDAAAPNGSYVYLLQYKIQNSESISEFRGAILLER</sequence>